<dbReference type="GO" id="GO:0005886">
    <property type="term" value="C:plasma membrane"/>
    <property type="evidence" value="ECO:0007669"/>
    <property type="project" value="TreeGrafter"/>
</dbReference>
<feature type="transmembrane region" description="Helical" evidence="2">
    <location>
        <begin position="136"/>
        <end position="169"/>
    </location>
</feature>
<dbReference type="Pfam" id="PF01478">
    <property type="entry name" value="Peptidase_A24"/>
    <property type="match status" value="1"/>
</dbReference>
<dbReference type="Gene3D" id="1.20.120.1220">
    <property type="match status" value="1"/>
</dbReference>
<feature type="non-terminal residue" evidence="4">
    <location>
        <position position="1"/>
    </location>
</feature>
<evidence type="ECO:0000313" key="4">
    <source>
        <dbReference type="EMBL" id="SVE37153.1"/>
    </source>
</evidence>
<evidence type="ECO:0000256" key="1">
    <source>
        <dbReference type="ARBA" id="ARBA00005801"/>
    </source>
</evidence>
<evidence type="ECO:0000256" key="2">
    <source>
        <dbReference type="SAM" id="Phobius"/>
    </source>
</evidence>
<name>A0A383CYP7_9ZZZZ</name>
<keyword evidence="2" id="KW-0472">Membrane</keyword>
<reference evidence="4" key="1">
    <citation type="submission" date="2018-05" db="EMBL/GenBank/DDBJ databases">
        <authorList>
            <person name="Lanie J.A."/>
            <person name="Ng W.-L."/>
            <person name="Kazmierczak K.M."/>
            <person name="Andrzejewski T.M."/>
            <person name="Davidsen T.M."/>
            <person name="Wayne K.J."/>
            <person name="Tettelin H."/>
            <person name="Glass J.I."/>
            <person name="Rusch D."/>
            <person name="Podicherti R."/>
            <person name="Tsui H.-C.T."/>
            <person name="Winkler M.E."/>
        </authorList>
    </citation>
    <scope>NUCLEOTIDE SEQUENCE</scope>
</reference>
<organism evidence="4">
    <name type="scientific">marine metagenome</name>
    <dbReference type="NCBI Taxonomy" id="408172"/>
    <lineage>
        <taxon>unclassified sequences</taxon>
        <taxon>metagenomes</taxon>
        <taxon>ecological metagenomes</taxon>
    </lineage>
</organism>
<dbReference type="AlphaFoldDB" id="A0A383CYP7"/>
<feature type="domain" description="Prepilin type IV endopeptidase peptidase" evidence="3">
    <location>
        <begin position="62"/>
        <end position="163"/>
    </location>
</feature>
<keyword evidence="2" id="KW-1133">Transmembrane helix</keyword>
<proteinExistence type="inferred from homology"/>
<feature type="transmembrane region" description="Helical" evidence="2">
    <location>
        <begin position="54"/>
        <end position="73"/>
    </location>
</feature>
<dbReference type="PANTHER" id="PTHR30487">
    <property type="entry name" value="TYPE 4 PREPILIN-LIKE PROTEINS LEADER PEPTIDE-PROCESSING ENZYME"/>
    <property type="match status" value="1"/>
</dbReference>
<feature type="transmembrane region" description="Helical" evidence="2">
    <location>
        <begin position="181"/>
        <end position="204"/>
    </location>
</feature>
<dbReference type="InterPro" id="IPR000045">
    <property type="entry name" value="Prepilin_IV_endopep_pep"/>
</dbReference>
<accession>A0A383CYP7</accession>
<keyword evidence="2" id="KW-0812">Transmembrane</keyword>
<feature type="transmembrane region" description="Helical" evidence="2">
    <location>
        <begin position="80"/>
        <end position="99"/>
    </location>
</feature>
<dbReference type="EMBL" id="UINC01212707">
    <property type="protein sequence ID" value="SVE37153.1"/>
    <property type="molecule type" value="Genomic_DNA"/>
</dbReference>
<gene>
    <name evidence="4" type="ORF">METZ01_LOCUS490007</name>
</gene>
<evidence type="ECO:0000259" key="3">
    <source>
        <dbReference type="Pfam" id="PF01478"/>
    </source>
</evidence>
<dbReference type="InterPro" id="IPR050882">
    <property type="entry name" value="Prepilin_peptidase/N-MTase"/>
</dbReference>
<feature type="transmembrane region" description="Helical" evidence="2">
    <location>
        <begin position="105"/>
        <end position="124"/>
    </location>
</feature>
<dbReference type="PANTHER" id="PTHR30487:SF0">
    <property type="entry name" value="PREPILIN LEADER PEPTIDASE_N-METHYLTRANSFERASE-RELATED"/>
    <property type="match status" value="1"/>
</dbReference>
<sequence>SEGTDSTNYGKSRLNIFLWRTWKDANPSEWVCWPSYAIVLGLSCGLAWQRYGLSYEGIATALYILVFGSIAIVDLRSRQIPNLLSFPGVIVSLVLGTFWPGIGFTWAVTGAAVGFGILSIIWMTPGKTIGAGDVKLGAGIGAMTGFPLIIFGLVVAFSIAGTAAILLLLTRTLSRDDNIPFGPFLTFGGLVSLLWGSLVIDWFATRIG</sequence>
<dbReference type="GO" id="GO:0006465">
    <property type="term" value="P:signal peptide processing"/>
    <property type="evidence" value="ECO:0007669"/>
    <property type="project" value="TreeGrafter"/>
</dbReference>
<comment type="similarity">
    <text evidence="1">Belongs to the peptidase A24 family.</text>
</comment>
<dbReference type="GO" id="GO:0004190">
    <property type="term" value="F:aspartic-type endopeptidase activity"/>
    <property type="evidence" value="ECO:0007669"/>
    <property type="project" value="InterPro"/>
</dbReference>
<protein>
    <recommendedName>
        <fullName evidence="3">Prepilin type IV endopeptidase peptidase domain-containing protein</fullName>
    </recommendedName>
</protein>